<organism evidence="1 2">
    <name type="scientific">Zophobas morio</name>
    <dbReference type="NCBI Taxonomy" id="2755281"/>
    <lineage>
        <taxon>Eukaryota</taxon>
        <taxon>Metazoa</taxon>
        <taxon>Ecdysozoa</taxon>
        <taxon>Arthropoda</taxon>
        <taxon>Hexapoda</taxon>
        <taxon>Insecta</taxon>
        <taxon>Pterygota</taxon>
        <taxon>Neoptera</taxon>
        <taxon>Endopterygota</taxon>
        <taxon>Coleoptera</taxon>
        <taxon>Polyphaga</taxon>
        <taxon>Cucujiformia</taxon>
        <taxon>Tenebrionidae</taxon>
        <taxon>Zophobas</taxon>
    </lineage>
</organism>
<dbReference type="GO" id="GO:0071897">
    <property type="term" value="P:DNA biosynthetic process"/>
    <property type="evidence" value="ECO:0007669"/>
    <property type="project" value="UniProtKB-ARBA"/>
</dbReference>
<evidence type="ECO:0000313" key="2">
    <source>
        <dbReference type="Proteomes" id="UP001168821"/>
    </source>
</evidence>
<dbReference type="Pfam" id="PF05380">
    <property type="entry name" value="Peptidase_A17"/>
    <property type="match status" value="1"/>
</dbReference>
<dbReference type="InterPro" id="IPR008042">
    <property type="entry name" value="Retrotrans_Pao"/>
</dbReference>
<sequence>MSDRLRMCSRLHSVKAVCCHRPLLCCRSAGYNFQRGFEDACARKVTMEVLRSYRKRVNSLKADYTNFLDEYLALGHMKLVTGESDFHTKQLYFFPHHAVSSSTTTRVRVVFDGSCKTSTGVSLNNILMVGPTIQQDLFSIITRFRTYQFAFSSDVVKMYRQILVDPSDTPYQRIFWRKSSDKPVEVYELQTVTYGTACAPYLAIKCLQKLAIDEQLDFPLASTIILRDFYVDDLLTGTNSVKEAIELRNQLIDAFNRGGFQLQKWASNCPDILPNCSQNNDVVKLDHNDEVKTLGSTWNCKTDCLKYVVETKPVENTTKRSILSKIARIYDILGLLSPVLVLGKILIQKLWLIKLDWDDPLPEDIRQTWLKLEQELPILNTLQIPRKVVSNQYNNVEIHGFCDASMSAYGACVYIRTLDLNTNSYKTELLCARSRVSPLKTITLPRLELCAAVLLARLIHKLLPTINLNITTQYMWTDSSIVLSWLASSPSTWNVFVANRVAEISTLTSISNWHHVKCADNPADIVSRGELPNKLITSDLWWHGPYWLSKNKSEWPASSFSSNAQNVPILVVTNDNVLPL</sequence>
<dbReference type="PANTHER" id="PTHR47331:SF1">
    <property type="entry name" value="GAG-LIKE PROTEIN"/>
    <property type="match status" value="1"/>
</dbReference>
<dbReference type="PANTHER" id="PTHR47331">
    <property type="entry name" value="PHD-TYPE DOMAIN-CONTAINING PROTEIN"/>
    <property type="match status" value="1"/>
</dbReference>
<reference evidence="1" key="1">
    <citation type="journal article" date="2023" name="G3 (Bethesda)">
        <title>Whole genome assemblies of Zophobas morio and Tenebrio molitor.</title>
        <authorList>
            <person name="Kaur S."/>
            <person name="Stinson S.A."/>
            <person name="diCenzo G.C."/>
        </authorList>
    </citation>
    <scope>NUCLEOTIDE SEQUENCE</scope>
    <source>
        <strain evidence="1">QUZm001</strain>
    </source>
</reference>
<name>A0AA38MBJ0_9CUCU</name>
<dbReference type="InterPro" id="IPR043502">
    <property type="entry name" value="DNA/RNA_pol_sf"/>
</dbReference>
<evidence type="ECO:0008006" key="3">
    <source>
        <dbReference type="Google" id="ProtNLM"/>
    </source>
</evidence>
<keyword evidence="2" id="KW-1185">Reference proteome</keyword>
<accession>A0AA38MBJ0</accession>
<dbReference type="CDD" id="cd01644">
    <property type="entry name" value="RT_pepA17"/>
    <property type="match status" value="1"/>
</dbReference>
<dbReference type="AlphaFoldDB" id="A0AA38MBJ0"/>
<dbReference type="SUPFAM" id="SSF56672">
    <property type="entry name" value="DNA/RNA polymerases"/>
    <property type="match status" value="1"/>
</dbReference>
<dbReference type="Proteomes" id="UP001168821">
    <property type="component" value="Unassembled WGS sequence"/>
</dbReference>
<proteinExistence type="predicted"/>
<comment type="caution">
    <text evidence="1">The sequence shown here is derived from an EMBL/GenBank/DDBJ whole genome shotgun (WGS) entry which is preliminary data.</text>
</comment>
<evidence type="ECO:0000313" key="1">
    <source>
        <dbReference type="EMBL" id="KAJ3649792.1"/>
    </source>
</evidence>
<protein>
    <recommendedName>
        <fullName evidence="3">Reverse transcriptase domain-containing protein</fullName>
    </recommendedName>
</protein>
<gene>
    <name evidence="1" type="ORF">Zmor_021513</name>
</gene>
<dbReference type="EMBL" id="JALNTZ010000006">
    <property type="protein sequence ID" value="KAJ3649792.1"/>
    <property type="molecule type" value="Genomic_DNA"/>
</dbReference>